<organism evidence="1 2">
    <name type="scientific">Pleuronectes platessa</name>
    <name type="common">European plaice</name>
    <dbReference type="NCBI Taxonomy" id="8262"/>
    <lineage>
        <taxon>Eukaryota</taxon>
        <taxon>Metazoa</taxon>
        <taxon>Chordata</taxon>
        <taxon>Craniata</taxon>
        <taxon>Vertebrata</taxon>
        <taxon>Euteleostomi</taxon>
        <taxon>Actinopterygii</taxon>
        <taxon>Neopterygii</taxon>
        <taxon>Teleostei</taxon>
        <taxon>Neoteleostei</taxon>
        <taxon>Acanthomorphata</taxon>
        <taxon>Carangaria</taxon>
        <taxon>Pleuronectiformes</taxon>
        <taxon>Pleuronectoidei</taxon>
        <taxon>Pleuronectidae</taxon>
        <taxon>Pleuronectes</taxon>
    </lineage>
</organism>
<protein>
    <submittedName>
        <fullName evidence="1">Uncharacterized protein</fullName>
    </submittedName>
</protein>
<accession>A0A9N7VEK3</accession>
<dbReference type="Proteomes" id="UP001153269">
    <property type="component" value="Unassembled WGS sequence"/>
</dbReference>
<gene>
    <name evidence="1" type="ORF">PLEPLA_LOCUS34774</name>
</gene>
<evidence type="ECO:0000313" key="2">
    <source>
        <dbReference type="Proteomes" id="UP001153269"/>
    </source>
</evidence>
<sequence>MLLSTLSPIQPVSSIILSPSHPVHLRGLTMLTIIHDPLHTSRLGVKHCVLPSPVAPAYQTQNTVSLLNTVSLSPLSSPISPFILFLPRYKTGRLHNRRLTSPIAILYTAKHVLPNIPTSFVISHSPRTLQHNLTAYSASISTCDLRYVGLTCVNPTSHCLHRASGAKYRYLTCFEACVYSSHLSSLHLSLLTCLPSPCLPSPVSLDCRTSPVVSSPVSPHLSPFNLLSSPVSPHRSSPSSVSLPPVLSSPVSFNLSLLTCLPSPVSLHLSPFTCLPSPGLSSALSHCHLSLSSPVSTSPVSPHLSPFTCPLLTCLSSPVSPHLSPLICLPCSPVSPSPDLFLILCPHRSIPLPFHLSSHLQP</sequence>
<keyword evidence="2" id="KW-1185">Reference proteome</keyword>
<dbReference type="EMBL" id="CADEAL010003935">
    <property type="protein sequence ID" value="CAB1447077.1"/>
    <property type="molecule type" value="Genomic_DNA"/>
</dbReference>
<evidence type="ECO:0000313" key="1">
    <source>
        <dbReference type="EMBL" id="CAB1447077.1"/>
    </source>
</evidence>
<comment type="caution">
    <text evidence="1">The sequence shown here is derived from an EMBL/GenBank/DDBJ whole genome shotgun (WGS) entry which is preliminary data.</text>
</comment>
<reference evidence="1" key="1">
    <citation type="submission" date="2020-03" db="EMBL/GenBank/DDBJ databases">
        <authorList>
            <person name="Weist P."/>
        </authorList>
    </citation>
    <scope>NUCLEOTIDE SEQUENCE</scope>
</reference>
<dbReference type="AlphaFoldDB" id="A0A9N7VEK3"/>
<proteinExistence type="predicted"/>
<name>A0A9N7VEK3_PLEPL</name>